<dbReference type="InterPro" id="IPR044669">
    <property type="entry name" value="YneE/VCCN1/2-like"/>
</dbReference>
<reference evidence="10 11" key="1">
    <citation type="submission" date="2014-04" db="EMBL/GenBank/DDBJ databases">
        <title>Evolutionary Origins and Diversification of the Mycorrhizal Mutualists.</title>
        <authorList>
            <consortium name="DOE Joint Genome Institute"/>
            <consortium name="Mycorrhizal Genomics Consortium"/>
            <person name="Kohler A."/>
            <person name="Kuo A."/>
            <person name="Nagy L.G."/>
            <person name="Floudas D."/>
            <person name="Copeland A."/>
            <person name="Barry K.W."/>
            <person name="Cichocki N."/>
            <person name="Veneault-Fourrey C."/>
            <person name="LaButti K."/>
            <person name="Lindquist E.A."/>
            <person name="Lipzen A."/>
            <person name="Lundell T."/>
            <person name="Morin E."/>
            <person name="Murat C."/>
            <person name="Riley R."/>
            <person name="Ohm R."/>
            <person name="Sun H."/>
            <person name="Tunlid A."/>
            <person name="Henrissat B."/>
            <person name="Grigoriev I.V."/>
            <person name="Hibbett D.S."/>
            <person name="Martin F."/>
        </authorList>
    </citation>
    <scope>NUCLEOTIDE SEQUENCE [LARGE SCALE GENOMIC DNA]</scope>
    <source>
        <strain evidence="10 11">MD-312</strain>
    </source>
</reference>
<feature type="region of interest" description="Disordered" evidence="8">
    <location>
        <begin position="181"/>
        <end position="246"/>
    </location>
</feature>
<name>A0A0C9W8U1_9AGAM</name>
<dbReference type="PANTHER" id="PTHR33281:SF19">
    <property type="entry name" value="VOLTAGE-DEPENDENT ANION CHANNEL-FORMING PROTEIN YNEE"/>
    <property type="match status" value="1"/>
</dbReference>
<dbReference type="GO" id="GO:0005886">
    <property type="term" value="C:plasma membrane"/>
    <property type="evidence" value="ECO:0007669"/>
    <property type="project" value="UniProtKB-SubCell"/>
</dbReference>
<keyword evidence="6" id="KW-0406">Ion transport</keyword>
<dbReference type="GO" id="GO:0005254">
    <property type="term" value="F:chloride channel activity"/>
    <property type="evidence" value="ECO:0007669"/>
    <property type="project" value="InterPro"/>
</dbReference>
<keyword evidence="11" id="KW-1185">Reference proteome</keyword>
<dbReference type="Proteomes" id="UP000053820">
    <property type="component" value="Unassembled WGS sequence"/>
</dbReference>
<feature type="transmembrane region" description="Helical" evidence="9">
    <location>
        <begin position="21"/>
        <end position="43"/>
    </location>
</feature>
<protein>
    <submittedName>
        <fullName evidence="10">Uncharacterized protein</fullName>
    </submittedName>
</protein>
<evidence type="ECO:0000256" key="1">
    <source>
        <dbReference type="ARBA" id="ARBA00004651"/>
    </source>
</evidence>
<keyword evidence="7 9" id="KW-0472">Membrane</keyword>
<keyword evidence="3" id="KW-1003">Cell membrane</keyword>
<proteinExistence type="predicted"/>
<accession>A0A0C9W8U1</accession>
<dbReference type="HOGENOM" id="CLU_029790_6_1_1"/>
<evidence type="ECO:0000256" key="8">
    <source>
        <dbReference type="SAM" id="MobiDB-lite"/>
    </source>
</evidence>
<evidence type="ECO:0000256" key="4">
    <source>
        <dbReference type="ARBA" id="ARBA00022692"/>
    </source>
</evidence>
<evidence type="ECO:0000256" key="5">
    <source>
        <dbReference type="ARBA" id="ARBA00022989"/>
    </source>
</evidence>
<dbReference type="OrthoDB" id="1368at2759"/>
<gene>
    <name evidence="10" type="ORF">HYDPIDRAFT_112525</name>
</gene>
<evidence type="ECO:0000313" key="10">
    <source>
        <dbReference type="EMBL" id="KIJ64013.1"/>
    </source>
</evidence>
<evidence type="ECO:0000256" key="3">
    <source>
        <dbReference type="ARBA" id="ARBA00022475"/>
    </source>
</evidence>
<keyword evidence="4 9" id="KW-0812">Transmembrane</keyword>
<evidence type="ECO:0000256" key="6">
    <source>
        <dbReference type="ARBA" id="ARBA00023065"/>
    </source>
</evidence>
<organism evidence="10 11">
    <name type="scientific">Hydnomerulius pinastri MD-312</name>
    <dbReference type="NCBI Taxonomy" id="994086"/>
    <lineage>
        <taxon>Eukaryota</taxon>
        <taxon>Fungi</taxon>
        <taxon>Dikarya</taxon>
        <taxon>Basidiomycota</taxon>
        <taxon>Agaricomycotina</taxon>
        <taxon>Agaricomycetes</taxon>
        <taxon>Agaricomycetidae</taxon>
        <taxon>Boletales</taxon>
        <taxon>Boletales incertae sedis</taxon>
        <taxon>Leucogyrophana</taxon>
    </lineage>
</organism>
<dbReference type="Pfam" id="PF25539">
    <property type="entry name" value="Bestrophin_2"/>
    <property type="match status" value="2"/>
</dbReference>
<evidence type="ECO:0000256" key="9">
    <source>
        <dbReference type="SAM" id="Phobius"/>
    </source>
</evidence>
<keyword evidence="2" id="KW-0813">Transport</keyword>
<feature type="transmembrane region" description="Helical" evidence="9">
    <location>
        <begin position="55"/>
        <end position="74"/>
    </location>
</feature>
<evidence type="ECO:0000256" key="7">
    <source>
        <dbReference type="ARBA" id="ARBA00023136"/>
    </source>
</evidence>
<feature type="transmembrane region" description="Helical" evidence="9">
    <location>
        <begin position="369"/>
        <end position="390"/>
    </location>
</feature>
<sequence length="475" mass="52698">MSSKPERHPELQSSISFFLQRLLGVAIFRSWRILTFFAAWATAVCLIDEKVHSLALQPTLLTVFGTVLGFVISFRTTTSYDRYNEGRKLWSQIVLASRTFARTVWFHVPEDATGEKFTNGEEGKVRTLIEKKAVINLLEGFAAATKHYLRGEAGINYNDIYPFVKFLPSYDALPRTIPGASICGGAEPEKQDGPSPGHAQRGSGYTESTLVGHRSQSGREGSGDSADSAPPATRVRSHNSLLPSELPPDRSFTAHCARFVCKMTGKVPDLKGKQDNFVHPDSVKNIPLEITFYLSSYIAALEARNDNIKPRIENPTISLLLQSLSDLVGALTGLERILTTPVIYSRHLAVLTAIYCLLLPFQILSTLGWFTIPATVLAAFMFFGFLVAGAEIENPFGYDKNDLDMQFFVHGIIRKELHAITSKPAPDPRVWAFSNLNDRLFPSCAGEKVEPKDWVGRGNDNLREALCDHAKHCHD</sequence>
<keyword evidence="5 9" id="KW-1133">Transmembrane helix</keyword>
<feature type="compositionally biased region" description="Polar residues" evidence="8">
    <location>
        <begin position="203"/>
        <end position="219"/>
    </location>
</feature>
<comment type="subcellular location">
    <subcellularLocation>
        <location evidence="1">Cell membrane</location>
        <topology evidence="1">Multi-pass membrane protein</topology>
    </subcellularLocation>
</comment>
<feature type="transmembrane region" description="Helical" evidence="9">
    <location>
        <begin position="343"/>
        <end position="363"/>
    </location>
</feature>
<dbReference type="AlphaFoldDB" id="A0A0C9W8U1"/>
<evidence type="ECO:0000313" key="11">
    <source>
        <dbReference type="Proteomes" id="UP000053820"/>
    </source>
</evidence>
<dbReference type="PANTHER" id="PTHR33281">
    <property type="entry name" value="UPF0187 PROTEIN YNEE"/>
    <property type="match status" value="1"/>
</dbReference>
<dbReference type="EMBL" id="KN839848">
    <property type="protein sequence ID" value="KIJ64013.1"/>
    <property type="molecule type" value="Genomic_DNA"/>
</dbReference>
<evidence type="ECO:0000256" key="2">
    <source>
        <dbReference type="ARBA" id="ARBA00022448"/>
    </source>
</evidence>